<evidence type="ECO:0000313" key="1">
    <source>
        <dbReference type="EMBL" id="JAE38920.1"/>
    </source>
</evidence>
<reference evidence="1" key="1">
    <citation type="submission" date="2014-09" db="EMBL/GenBank/DDBJ databases">
        <authorList>
            <person name="Magalhaes I.L.F."/>
            <person name="Oliveira U."/>
            <person name="Santos F.R."/>
            <person name="Vidigal T.H.D.A."/>
            <person name="Brescovit A.D."/>
            <person name="Santos A.J."/>
        </authorList>
    </citation>
    <scope>NUCLEOTIDE SEQUENCE</scope>
    <source>
        <tissue evidence="1">Shoot tissue taken approximately 20 cm above the soil surface</tissue>
    </source>
</reference>
<reference evidence="1" key="2">
    <citation type="journal article" date="2015" name="Data Brief">
        <title>Shoot transcriptome of the giant reed, Arundo donax.</title>
        <authorList>
            <person name="Barrero R.A."/>
            <person name="Guerrero F.D."/>
            <person name="Moolhuijzen P."/>
            <person name="Goolsby J.A."/>
            <person name="Tidwell J."/>
            <person name="Bellgard S.E."/>
            <person name="Bellgard M.I."/>
        </authorList>
    </citation>
    <scope>NUCLEOTIDE SEQUENCE</scope>
    <source>
        <tissue evidence="1">Shoot tissue taken approximately 20 cm above the soil surface</tissue>
    </source>
</reference>
<accession>A0A0A9HP32</accession>
<organism evidence="1">
    <name type="scientific">Arundo donax</name>
    <name type="common">Giant reed</name>
    <name type="synonym">Donax arundinaceus</name>
    <dbReference type="NCBI Taxonomy" id="35708"/>
    <lineage>
        <taxon>Eukaryota</taxon>
        <taxon>Viridiplantae</taxon>
        <taxon>Streptophyta</taxon>
        <taxon>Embryophyta</taxon>
        <taxon>Tracheophyta</taxon>
        <taxon>Spermatophyta</taxon>
        <taxon>Magnoliopsida</taxon>
        <taxon>Liliopsida</taxon>
        <taxon>Poales</taxon>
        <taxon>Poaceae</taxon>
        <taxon>PACMAD clade</taxon>
        <taxon>Arundinoideae</taxon>
        <taxon>Arundineae</taxon>
        <taxon>Arundo</taxon>
    </lineage>
</organism>
<dbReference type="AlphaFoldDB" id="A0A0A9HP32"/>
<sequence>MMVPPRSPSVLNMVSLTEKNNIPKYIPPSETESRCILLCQKMVNAMNDITVICAKLTM</sequence>
<name>A0A0A9HP32_ARUDO</name>
<dbReference type="EMBL" id="GBRH01158976">
    <property type="protein sequence ID" value="JAE38920.1"/>
    <property type="molecule type" value="Transcribed_RNA"/>
</dbReference>
<proteinExistence type="predicted"/>
<protein>
    <submittedName>
        <fullName evidence="1">PtrPDR12</fullName>
    </submittedName>
</protein>